<dbReference type="InterPro" id="IPR012001">
    <property type="entry name" value="Thiamin_PyroP_enz_TPP-bd_dom"/>
</dbReference>
<evidence type="ECO:0000259" key="4">
    <source>
        <dbReference type="Pfam" id="PF02776"/>
    </source>
</evidence>
<dbReference type="GO" id="GO:0050660">
    <property type="term" value="F:flavin adenine dinucleotide binding"/>
    <property type="evidence" value="ECO:0007669"/>
    <property type="project" value="TreeGrafter"/>
</dbReference>
<dbReference type="InterPro" id="IPR045229">
    <property type="entry name" value="TPP_enz"/>
</dbReference>
<evidence type="ECO:0000313" key="6">
    <source>
        <dbReference type="Proteomes" id="UP000469385"/>
    </source>
</evidence>
<dbReference type="Gene3D" id="3.40.50.970">
    <property type="match status" value="2"/>
</dbReference>
<dbReference type="NCBIfam" id="NF005760">
    <property type="entry name" value="PRK07586.1"/>
    <property type="match status" value="1"/>
</dbReference>
<organism evidence="5 6">
    <name type="scientific">Ramlibacter pinisoli</name>
    <dbReference type="NCBI Taxonomy" id="2682844"/>
    <lineage>
        <taxon>Bacteria</taxon>
        <taxon>Pseudomonadati</taxon>
        <taxon>Pseudomonadota</taxon>
        <taxon>Betaproteobacteria</taxon>
        <taxon>Burkholderiales</taxon>
        <taxon>Comamonadaceae</taxon>
        <taxon>Ramlibacter</taxon>
    </lineage>
</organism>
<feature type="domain" description="Thiamine pyrophosphate enzyme N-terminal TPP-binding" evidence="4">
    <location>
        <begin position="1"/>
        <end position="106"/>
    </location>
</feature>
<evidence type="ECO:0000313" key="5">
    <source>
        <dbReference type="EMBL" id="MVQ29044.1"/>
    </source>
</evidence>
<sequence>MNGAQALLRTLVAAGVDTCFANPGTSEMHFVAGLDEVPGLRAIPALAEGVATGAADGYARIAGKPAATLLHCGPGLANGLANLHNARRAGVPVLNLIGDQAHHHRPLDPPLAADTEALAKTVSAWTRTSLDACAVAPDAASAVAAARAGGGRIASLVLPSDVCWDEGAQVAAPQPVPPRAGVPDDRLAHAAACALEGEGTLLLLGQDALHGPGLALAARIAERTGARLLAGATVARMARGDGTPRIGRMPYAPEPATRLLAGVRRLLLVGARRPVFAFAGPDGHQRPEPPGLHVALVAAPEEDVVCALGRLAERLGCAATVDAPRRERPSPAAGDVSPQAFARSLGALLPPGAIVVDEGVSFGRAVFDGTLDAAAHDWLQLTGGAIGMGLPVATGAAVAGAGRRVVVLQADGSALYNVQALWTQARERLDVTTVIFSNRRYAILHDEMRRVRATAGPAASALFSLGQPDIRWDQLANGFGVASGVAATMDQFNALFERSMATAGPFLIELAVP</sequence>
<dbReference type="InterPro" id="IPR011766">
    <property type="entry name" value="TPP_enzyme_TPP-bd"/>
</dbReference>
<feature type="domain" description="Thiamine pyrophosphate enzyme TPP-binding" evidence="3">
    <location>
        <begin position="382"/>
        <end position="509"/>
    </location>
</feature>
<dbReference type="GO" id="GO:0030976">
    <property type="term" value="F:thiamine pyrophosphate binding"/>
    <property type="evidence" value="ECO:0007669"/>
    <property type="project" value="InterPro"/>
</dbReference>
<dbReference type="EMBL" id="WSEL01000003">
    <property type="protein sequence ID" value="MVQ29044.1"/>
    <property type="molecule type" value="Genomic_DNA"/>
</dbReference>
<dbReference type="CDD" id="cd07035">
    <property type="entry name" value="TPP_PYR_POX_like"/>
    <property type="match status" value="1"/>
</dbReference>
<protein>
    <submittedName>
        <fullName evidence="5">Acetolactate synthase large subunit</fullName>
    </submittedName>
</protein>
<evidence type="ECO:0000259" key="3">
    <source>
        <dbReference type="Pfam" id="PF02775"/>
    </source>
</evidence>
<dbReference type="GO" id="GO:0003984">
    <property type="term" value="F:acetolactate synthase activity"/>
    <property type="evidence" value="ECO:0007669"/>
    <property type="project" value="TreeGrafter"/>
</dbReference>
<dbReference type="SUPFAM" id="SSF52518">
    <property type="entry name" value="Thiamin diphosphate-binding fold (THDP-binding)"/>
    <property type="match status" value="2"/>
</dbReference>
<evidence type="ECO:0000256" key="1">
    <source>
        <dbReference type="ARBA" id="ARBA00007812"/>
    </source>
</evidence>
<dbReference type="Pfam" id="PF02776">
    <property type="entry name" value="TPP_enzyme_N"/>
    <property type="match status" value="1"/>
</dbReference>
<dbReference type="RefSeq" id="WP_157397090.1">
    <property type="nucleotide sequence ID" value="NZ_WSEL01000003.1"/>
</dbReference>
<keyword evidence="6" id="KW-1185">Reference proteome</keyword>
<dbReference type="PANTHER" id="PTHR18968:SF86">
    <property type="entry name" value="ACETOLACTATE SYNTHASE LARGE SUBUNIT ILVX-RELATED"/>
    <property type="match status" value="1"/>
</dbReference>
<comment type="similarity">
    <text evidence="1">Belongs to the TPP enzyme family.</text>
</comment>
<dbReference type="CDD" id="cd02002">
    <property type="entry name" value="TPP_BFDC"/>
    <property type="match status" value="1"/>
</dbReference>
<reference evidence="5 6" key="1">
    <citation type="submission" date="2019-12" db="EMBL/GenBank/DDBJ databases">
        <authorList>
            <person name="Huq M.A."/>
        </authorList>
    </citation>
    <scope>NUCLEOTIDE SEQUENCE [LARGE SCALE GENOMIC DNA]</scope>
    <source>
        <strain evidence="5 6">MAH-25</strain>
    </source>
</reference>
<evidence type="ECO:0000256" key="2">
    <source>
        <dbReference type="ARBA" id="ARBA00023052"/>
    </source>
</evidence>
<dbReference type="PANTHER" id="PTHR18968">
    <property type="entry name" value="THIAMINE PYROPHOSPHATE ENZYMES"/>
    <property type="match status" value="1"/>
</dbReference>
<name>A0A6N8IQF8_9BURK</name>
<dbReference type="Proteomes" id="UP000469385">
    <property type="component" value="Unassembled WGS sequence"/>
</dbReference>
<proteinExistence type="inferred from homology"/>
<dbReference type="GO" id="GO:0044281">
    <property type="term" value="P:small molecule metabolic process"/>
    <property type="evidence" value="ECO:0007669"/>
    <property type="project" value="UniProtKB-ARBA"/>
</dbReference>
<dbReference type="InterPro" id="IPR029061">
    <property type="entry name" value="THDP-binding"/>
</dbReference>
<accession>A0A6N8IQF8</accession>
<dbReference type="Pfam" id="PF02775">
    <property type="entry name" value="TPP_enzyme_C"/>
    <property type="match status" value="1"/>
</dbReference>
<keyword evidence="2" id="KW-0786">Thiamine pyrophosphate</keyword>
<comment type="caution">
    <text evidence="5">The sequence shown here is derived from an EMBL/GenBank/DDBJ whole genome shotgun (WGS) entry which is preliminary data.</text>
</comment>
<gene>
    <name evidence="5" type="ORF">GON04_06290</name>
</gene>
<dbReference type="AlphaFoldDB" id="A0A6N8IQF8"/>